<evidence type="ECO:0000256" key="1">
    <source>
        <dbReference type="SAM" id="MobiDB-lite"/>
    </source>
</evidence>
<dbReference type="AlphaFoldDB" id="A0A1V6Q2G1"/>
<feature type="compositionally biased region" description="Polar residues" evidence="1">
    <location>
        <begin position="378"/>
        <end position="388"/>
    </location>
</feature>
<keyword evidence="3" id="KW-1185">Reference proteome</keyword>
<dbReference type="Proteomes" id="UP000191672">
    <property type="component" value="Unassembled WGS sequence"/>
</dbReference>
<evidence type="ECO:0000313" key="3">
    <source>
        <dbReference type="Proteomes" id="UP000191672"/>
    </source>
</evidence>
<feature type="region of interest" description="Disordered" evidence="1">
    <location>
        <begin position="167"/>
        <end position="192"/>
    </location>
</feature>
<feature type="region of interest" description="Disordered" evidence="1">
    <location>
        <begin position="349"/>
        <end position="392"/>
    </location>
</feature>
<accession>A0A1V6Q2G1</accession>
<feature type="compositionally biased region" description="Polar residues" evidence="1">
    <location>
        <begin position="257"/>
        <end position="274"/>
    </location>
</feature>
<dbReference type="EMBL" id="MDYN01000018">
    <property type="protein sequence ID" value="OQD83062.1"/>
    <property type="molecule type" value="Genomic_DNA"/>
</dbReference>
<protein>
    <submittedName>
        <fullName evidence="2">Uncharacterized protein</fullName>
    </submittedName>
</protein>
<proteinExistence type="predicted"/>
<dbReference type="OrthoDB" id="4469495at2759"/>
<gene>
    <name evidence="2" type="ORF">PENANT_c018G03111</name>
</gene>
<reference evidence="3" key="1">
    <citation type="journal article" date="2017" name="Nat. Microbiol.">
        <title>Global analysis of biosynthetic gene clusters reveals vast potential of secondary metabolite production in Penicillium species.</title>
        <authorList>
            <person name="Nielsen J.C."/>
            <person name="Grijseels S."/>
            <person name="Prigent S."/>
            <person name="Ji B."/>
            <person name="Dainat J."/>
            <person name="Nielsen K.F."/>
            <person name="Frisvad J.C."/>
            <person name="Workman M."/>
            <person name="Nielsen J."/>
        </authorList>
    </citation>
    <scope>NUCLEOTIDE SEQUENCE [LARGE SCALE GENOMIC DNA]</scope>
    <source>
        <strain evidence="3">IBT 31811</strain>
    </source>
</reference>
<feature type="region of interest" description="Disordered" evidence="1">
    <location>
        <begin position="828"/>
        <end position="850"/>
    </location>
</feature>
<evidence type="ECO:0000313" key="2">
    <source>
        <dbReference type="EMBL" id="OQD83062.1"/>
    </source>
</evidence>
<organism evidence="2 3">
    <name type="scientific">Penicillium antarcticum</name>
    <dbReference type="NCBI Taxonomy" id="416450"/>
    <lineage>
        <taxon>Eukaryota</taxon>
        <taxon>Fungi</taxon>
        <taxon>Dikarya</taxon>
        <taxon>Ascomycota</taxon>
        <taxon>Pezizomycotina</taxon>
        <taxon>Eurotiomycetes</taxon>
        <taxon>Eurotiomycetidae</taxon>
        <taxon>Eurotiales</taxon>
        <taxon>Aspergillaceae</taxon>
        <taxon>Penicillium</taxon>
    </lineage>
</organism>
<feature type="region of interest" description="Disordered" evidence="1">
    <location>
        <begin position="253"/>
        <end position="308"/>
    </location>
</feature>
<dbReference type="SUPFAM" id="SSF54768">
    <property type="entry name" value="dsRNA-binding domain-like"/>
    <property type="match status" value="1"/>
</dbReference>
<comment type="caution">
    <text evidence="2">The sequence shown here is derived from an EMBL/GenBank/DDBJ whole genome shotgun (WGS) entry which is preliminary data.</text>
</comment>
<name>A0A1V6Q2G1_9EURO</name>
<sequence>MADPALSLYIPETAVSGMSSLLESGLDTSVSSSSALLSSTISASDSGIAGPVFDTVASAASSAEASATVNFFDPAPFAMPDHWPVLSTHILSLPTVCTSTLDRVQPVAPGTLDQSFSWSSPDSSRFGGLGIDADTFSNYSFKSVEHQGMGHGVQQLCQLAGPADDVHGMAGKSSASKPDHAVGQGQQQHLRAQSMRQFSQTPVPAETHTPVTLPGMEMLGGLLMVDNQGDQVPMDSAQAQMSQAHSLRAGIQKSEAQKAQSRLQRFQRAHSQQPVVPLPADSESDVARASSSARLRRRHAMSQTSERPSLFQQVLTELNAASEVDNLILPHPGAQLPRSTIGRDALVESEGYPDSRQPTRSGLDSCGRVSSVDDHASQRASGQRTLSQGPPFHVNSASDLILASGHAQASLQGHLPQHSVQSLSSGDLTALSIDHSTDVSAGLSTGLPTVLCADLSNELSNGLSAVDSLILAQAQAHRALPPNPVGRLPTSCNPSLAKREPVLSFPLPPPVSLEDRAPSSPENCKWRQGGVPTHISAPFDTQLSMDPIVPYIAHSSAHNPVASGDLLARLSRDDILDIKGNSQNRNPNYLGDCHSQVLGSVVVSNLGDSQVLFIFNMFGLIANLQPRFEYKYGGSNGKRIGVKLILWGHTVLIEPVTQSLHDARVNACREALEQLRVFNMLWQIPPQPMDGPTSPSWNWVEVLEVYRAAQKWPEPEYQPFGDGNSWHCDVFVERKLYRTMKPVPTRDEAENTVAHLAMYQMMVGKGKDKIPSCILPADTAVMVTVPIQKQINSLLRSISDAEKSLPTVEYAGVKKPIILPKFIAATQPQTASKKSKSRAAKRAALQKAQQNSWQNAQNAYNAQQNTWQNAQRNTQWSNRQDIPVYSNAPTANNNDCPASVSNMIPVTDARLVPLEVREEPTKGPLITLRKFAKVFGRLDEGASFTTILGKLCHALKASQPRVRCIPAPEMEDKHENTRAVVARFSDSHPYLNRASPIHLAYVVTNNVDAARSLGIKHLILYILNMAKEDAGMEDTGYSKELCILQALEEECKRALNSFDVRDDVFYL</sequence>